<evidence type="ECO:0000256" key="2">
    <source>
        <dbReference type="SAM" id="MobiDB-lite"/>
    </source>
</evidence>
<evidence type="ECO:0000313" key="3">
    <source>
        <dbReference type="EMBL" id="CAL6000531.1"/>
    </source>
</evidence>
<feature type="compositionally biased region" description="Basic and acidic residues" evidence="2">
    <location>
        <begin position="3360"/>
        <end position="3373"/>
    </location>
</feature>
<accession>A0ABP1HUW6</accession>
<name>A0ABP1HUW6_9EUKA</name>
<feature type="coiled-coil region" evidence="1">
    <location>
        <begin position="2407"/>
        <end position="2467"/>
    </location>
</feature>
<evidence type="ECO:0000256" key="1">
    <source>
        <dbReference type="SAM" id="Coils"/>
    </source>
</evidence>
<dbReference type="EMBL" id="CAXDID020000041">
    <property type="protein sequence ID" value="CAL6000531.1"/>
    <property type="molecule type" value="Genomic_DNA"/>
</dbReference>
<feature type="region of interest" description="Disordered" evidence="2">
    <location>
        <begin position="5091"/>
        <end position="5145"/>
    </location>
</feature>
<comment type="caution">
    <text evidence="3">The sequence shown here is derived from an EMBL/GenBank/DDBJ whole genome shotgun (WGS) entry which is preliminary data.</text>
</comment>
<sequence length="5565" mass="645166">MSALEDARRFYELDVKNMNMTFQAVPVLVFDRVGHLLQVNFNTRRAKVRLFGKSMPKPSFSTIENTHDYEDVDVTLNSVNVMAPIMKNIPIKCEQKQIEHPMISKMIAQFPEFKKEITDIAQIPQLGIIDFTSFGSRKYIPMLKFAHKIRTPYQSSYESSRNSIIKTTIATPIFVQALQRILATTRQIIGGFLSKFADKQDLSQMIFKVCQELQSMVQFSQTLNKQLVLDKIGVAQKNTELIVEKMSVNQVNVSNIDYNVLMMLLIKIQLIPLYIIVFADRFQDTLKGKIEIMPNCHQIVKNICSNVWHDMIQRQMVDLNNYIFQLGRSVLPDTPGEQLVNDILKSNQNIVANPDILTVYFAQYIPTISFKQSTIEETQKQILQHLNQLLIIIITFGYFGDKFVDSLNFTNFQYVVKLDVFSQANFTIDSILVSQVTEFKRYNTTVPELTDFCLQLPKLIMQEDLCSTVDTKKLIQLYQGLASSLENIIDQIHNCLSFQNTEKQFRETLKLNKIYSNIRESYAVNKIPQRNLPFQKAQDMSQMIFMQMKPENFIFDFLLIQSMIDNVKLKQQVIKQVETNQFYCLFMQIDLFDTLSDFYTKGKKLQQKMGQIVKIDLVKQANYINDELQYIRELLFMCHCNPHQLQLGQQIKELFLKQCIQLQQNIESIFITNGVNFMFTFAESSEQSYIDNHYNSFTKPVLAIQQLVSEVVKIKYDLSENRKQIAEMLSVFDKFVSDKMLSIEQLFENIMKLSFDDMQLGMNNPQEFIKLYPTLQQQLSIQPFKITADKNVQNAFLSSIAKVTNLKIESEIVSAEELLSKYVKQTEISRGSHTNTNTTNTYANINLRLSENNFNITLLISEIKFWLIELSAIQIVLSDWRKWVLEDSQFKQVRIINANNHASSFSLLLGIIPITEIVMGKYRIEMKLTHNSNLTLGQFPTQELIEITERTANCVKNMKQRISAGKFEIMSVYHDYQKKNSLFIDKTEQMQFNKDKFVKFSIEYTGWTAYTEFVEQYIKTVQNKVISLYLIKTKTFSSSHYLAISKLLKLQVDKNQKAIVENILGQLQDSETQNNFLRLLLLIRHNAEIDQQARDQLKQIDSVMRSFYVVQVFQSNVSYKYDDTLIKQVDQKSVMDLLGYMVDARANLNSIMQVVLQPTFLQNICSDALTKISQIINNSGYMGKREIQRIESYEKHYQLIFQIIRQQLAENTFPQEFREFEQTIQQWRYTSTIEQTARDLEAIIQLIKMIDQILKKLPLLLKDLIKMYLETNIIIFSSKTFSFTVNYFNQKQQRQLFACVFYWQYIYENYLDDVNKIDLISLVTNEQFINKVTFVYQRTNDLKQDIQENNVVNILKNLSTQIIKNKIDQNYIPDKIIFDQQESNTPIKIIPCKFNFDRTKEMFPYSLLIQLPQFILYDKYPSANDIYGSNTFNKQFMFGLNQIVTEYRRNEIYFKYVQSGQEIIKFQRHVLAPKRNLEVLDKIYPLIKQEIQFQAFKSWDQFILAISKKQNKKQQSITTCLFSNGHEYSQYQQITSFSLSNSESNSDISKSHTGLQGQLIADNDIFKEELVNFIHSTTYQSFCLVISTYFMQCFDKIKNDALKFQMDDDELQQVIQTFGSIIAAIVKCNKPKHFKQAARARTQEWMFAFNDLKKMTKLKDFYKRQSEIPNIAFSYLNYKTNRIEATDLQQSFTIQCGQHWQGEAKETEAVPLTALQKAVIAPILQGISQKLVVFAMSSVHKGYANAEFKQNISYISRLLMMNVQQVFLSENNFAEQYQKIETALICGMLCIVYGIEYISSKEVFHLANLAFNIHRQKGKLLSICNIYDERGNEVLQKLPDVNQQRKNVVINYANIEDFQNIGSLIFFCPFLQNVETSTNIKFDNGDQIDRLYNQRYKSHIPEKTQQTQNVSFMYQTEQEIQFKTEQIIAQFENSITSLIDTISVQSSYTSLHLSFGQSFYDLNQTLLQFNSQYCVLSLQSIQNILNKVKDKTNAYQISLITYDYIIKQCLFFINDDINNLKICQTLANIVSGCFGLDLAQSTQIFNFATQTYQQIEFALSQSNIKHKNTQQFRNKIQFNKYFIDFLRDNINAQFLEQLQTFALTHQLTQYLSYDILNVNELISTKNPMLLLSTSQYHLKMFVNYLSVLNKSKLHYITSKDEYNLIQKNSQENTILVFCPCSVKSFNEFASKILEQSVNPQSNQVLIISVDQLMYSELCKTDFMTIIQQKYLITPSYEGSITNKKLFSSLLSINHQQYVDNAEIKLMPLWLGKQQTQDKSIQQLFINISTKQMQFIPAIEDKILKVERKAICLQQFVFGVIQVIYDTLSKIFHIGNSFEEVILWRSLTCLFLYKSNILQVSSKQYSFQHRPYSITDDIDNIQMELTINNSTFGFDAVKRSILQDYLKAKQLNQANDQAFSDILSYEREYLTTIVSSNVDLDFYSVDSMKRAEEQLNKYMKQENDVAKSYALHQQSQLQDTQQAQQKTIQFIFNEDFLFQSYFSHENVDQAFQNIAVPIMSSMWNAAQLHYTTIKCAGKWKEFQNKNVIKELEIKYTKFKENLLNVQQIGLQEQIAFNSYIVLKASEQNLYPNFRTQCLKDFNIKKNKQNINDHGLTQDQQQNIIKALFNKISQFLPEEMLLNEFSYINYEGKMITSADNDDFTHKLTFQEYKIGNGILSQIVLETDQQILEKDIEFVVNCVTESRLQQAKGIITKIDSQHLIEGYDTPNKVSVQKLLNQIIYLDAHRAALVFMLSSCIISPLSTCLHAPDNHIGKSVLIQVAELFVRDIIEANQVQIQDTSSQFINSGVRQAIVDKCQLRHVNQFVNSNDLSIFNPLSKQYCLEFFQQLSQPMFHIHSSDANQKTITEDLVLLLRDHIIRLNGTNDIKIDMQQESVCGITQLQDASFIIECKSDSPLLQLAGIHIQLPPLYEVFVSKVLQTQHKHIDRQQIDSFVNGLFLLKSNISCSFLHNFDLIDKLHENKYLTLNKDAYVNVSQIIKTQSYQQNYIQNKQLQSTQDCLNYQQQSLIDLLLNCEDDKLYTLDIKSLLYVFKNHLSQKINTLLTEKLPTLANLGYLQVKDIQDSPWKDYDKILIQHQPFIPLWQSYCINHYFNQVQVVPKQQQFALKEAQIIISQSEFTYLEQNLSKSLLGCLDRQFDSEQMLTFGFSSQNGYYYAHYLQLYGINGQNYNPYLSNKVFELFLNLEIQKELNISRLSTLIKYGQSKKNFYSLTGIYCEDEMLSSRYYLSQQSSKYSAIIYKQLFDNEITKSVEFQTLLKQDIEILQMEKDQITDIPESVFGGLTLSAAICLQTPRLTFQIKNYIENSYVQVIDIINGLSNYQIMHKSQILIRLPNLQLHEEKQKKPVKKSHEESQSASQASSHVSLRSQLTSKFAIDKGGKNIENMHSNRVIVDIDGILSSIDIKNVGQIQKQPQKLDNMFDINTYLIQIMTSYRNMNIYDQDQLDFICCILILRIAVSLASGVRPELLFDPESNSSDSFMGFKVGSKLQTNFPFKLIPNGRFLPQIPVKCSSYNQMVSRINPSMEQKSIKSQNHIMDSLTCMPMEILVIGSQDIFNKRSTTNVTVYELLNALLEPLSVLPTIFTLEEMQCLSLLICHNFGIDTVINKKFFSSIISTNLSILIVNTSNHQESIKAKSFGLVQNPLCSINMSSQILYNNRLLNSGSKSKVIQNIINVPKMMDDLTRQVKCIYNRNYYNNIPSLKAFDAVKSSKLIGAPQLYQPDYQGVLQYNAEKDQLTFVVATHTLYEQITSLSHIKLPSYQAFTESVKKLHQIFCSNINFFVETYIKTKKFYEYYNDLVKSFNQPVKKLNMQNFSLEYMYNILTQIQTKSEMFLRQNGQIITQQQKANQMALGEAIVMRDYFHSVLQFLNNQKQIFQKQVDSIIIDTVVCVAYMQFYVQNPIKRYKMIDLMQCSEFGDVDISLKHVQQIITADKNEQSIFDPYTFLTLSIFQVNGIKVCYPALMNPVKSVYTNEIAAHTRNYGPEMFVNNFVEMLAEDTTAFMLARYFKLDWQRGDPFMCSLNITRLYSLMGFSNFVVTPELASPVAYLLATKNLTVFKHTMKTIELHEDEEDIFCNKTIQQFKKFIVFIDMCWKTTQQMQELKFALEQQENPIIILQNFNAPSQNHSFYCIMKKFLMLKCQPATKILTQIRLGSYTVNTKVPIKDVVLIIGTSQNTNFYDSIDMHNQYIIDNVAISLVQIKTLKRQPHWIYESTQQQVVQSIFGQQQSKRSTTELIKLLEVQSTQTYILVNKILDRLLQVTQTSIPENILEKYNLCQTLSDNRKTQRVLYSELFKSFKLIEIANTCHKLIFSNDKIERHNKPLYLKCLNYQQVNGLYFNFIEKIVDSIFFSTVLFKKFSEYHAPSGAIGEADTIREACFTLNQVCKQIQDVYLQELTNNNMRNTDELQHYELNYPITSAISSNVEKYKIQIIKSLLSFFIKRSISLFQPDIQYAIYLEITNIFQVCSGLSVIKSSEDYANMKTNQTDIDIIPKIFSDSHQTTLQLTTTQQIYTSFITSPISIDKFSNYYLLKKMSEISTVQTIQPDICQISTKLQFFWLNMQIVARFNRLMNMGLNWFVKNNAAYVYLASVDSVYLSFIRGIYKKNNIKLQINSQDPNTRWLADQLYNPKNASKIQSVPPQYVQLDSGTNFTLFAQSQALEPQKMMENMQIFSTSLSDIVEKPMQNSIQILGTNAINNQSGTIGNTQTLQVEQAAQIINDSYAETFSLFTRLPVTIKKEMVSDCVYQIMSVIYNTACQSEKHIQNPESSKLLVNIIYYDRQISILQLFAYVFRISESIRKHLSKVEFQRTIKFEDLKEHCVVLLTDPLLNGSQSFKELQMIHDVKSSLLDQYINPVFVLVPSCSFGQRITKPLQIGCIQGNNDNLQAYILEQSKFLQQASPCYTYISLPQTPIKAFLHILSIVSSVITDSQPKYWFSGKMIVSLRGLVVFLIKYTVLLLQETINYNDSNVVKTIGRLITKMQNVTENSLLLKDNSPFMVTMVNDMQILQQYEKDIDIVSKIGVARNQLAFDQLNLNIQADLSDVLFEFFSYSVQKKRTIDENIKNKLQMEQTDQKVTMEESDDFVGPNIDDSADDETSQSSNVSDTSETSSQSTSRSLFTKTDSKAAQKRRKQWKDISSSSYDELVAYISQQQIELIDSVNTNKLETSISQILSPINRKIQHISIPIPEFFKATKTQQELNCDLFAQPDMICKKQDLMRIGRLNAFVQLNSLLTKLQKLSDGMVADVFDSKFNQFQRNFMRNAFGQRFCEQNVRSFLSSESVHQVATQIYYRQLTGEPKLKVSLHKESLMMPDGLNVYVNSLQALQNPQILTTTNTLSFDEMYRNVFPCESKSQIQIQNIPFLAYEQSWSVDATVYGCILGQLLQFMKVMQALRSGSQTYNQRIVITTERPEGNSRITKRGDIEFITEDDDQPTFYMEIKGMRLYGIQFDPILKTVCDITDDSLCGYSTPVTLFAFAVTLDYQNDDYFDSACSDDMHLVVSEKYVPVPMKIGGPVRPLVLLPNKTKIASEYFRAKNPVFGIKLI</sequence>
<dbReference type="Proteomes" id="UP001642409">
    <property type="component" value="Unassembled WGS sequence"/>
</dbReference>
<feature type="compositionally biased region" description="Low complexity" evidence="2">
    <location>
        <begin position="5119"/>
        <end position="5141"/>
    </location>
</feature>
<evidence type="ECO:0000313" key="4">
    <source>
        <dbReference type="Proteomes" id="UP001642409"/>
    </source>
</evidence>
<reference evidence="3 4" key="1">
    <citation type="submission" date="2024-07" db="EMBL/GenBank/DDBJ databases">
        <authorList>
            <person name="Akdeniz Z."/>
        </authorList>
    </citation>
    <scope>NUCLEOTIDE SEQUENCE [LARGE SCALE GENOMIC DNA]</scope>
</reference>
<protein>
    <submittedName>
        <fullName evidence="3">Uncharacterized protein</fullName>
    </submittedName>
</protein>
<organism evidence="3 4">
    <name type="scientific">Hexamita inflata</name>
    <dbReference type="NCBI Taxonomy" id="28002"/>
    <lineage>
        <taxon>Eukaryota</taxon>
        <taxon>Metamonada</taxon>
        <taxon>Diplomonadida</taxon>
        <taxon>Hexamitidae</taxon>
        <taxon>Hexamitinae</taxon>
        <taxon>Hexamita</taxon>
    </lineage>
</organism>
<proteinExistence type="predicted"/>
<gene>
    <name evidence="3" type="ORF">HINF_LOCUS16744</name>
</gene>
<keyword evidence="4" id="KW-1185">Reference proteome</keyword>
<feature type="region of interest" description="Disordered" evidence="2">
    <location>
        <begin position="3360"/>
        <end position="3385"/>
    </location>
</feature>
<keyword evidence="1" id="KW-0175">Coiled coil</keyword>